<evidence type="ECO:0000256" key="1">
    <source>
        <dbReference type="SAM" id="MobiDB-lite"/>
    </source>
</evidence>
<reference evidence="3" key="1">
    <citation type="submission" date="2020-05" db="UniProtKB">
        <authorList>
            <consortium name="EnsemblMetazoa"/>
        </authorList>
    </citation>
    <scope>IDENTIFICATION</scope>
    <source>
        <strain evidence="3">MAF</strain>
    </source>
</reference>
<feature type="region of interest" description="Disordered" evidence="1">
    <location>
        <begin position="96"/>
        <end position="115"/>
    </location>
</feature>
<organism evidence="3 4">
    <name type="scientific">Anopheles merus</name>
    <name type="common">Mosquito</name>
    <dbReference type="NCBI Taxonomy" id="30066"/>
    <lineage>
        <taxon>Eukaryota</taxon>
        <taxon>Metazoa</taxon>
        <taxon>Ecdysozoa</taxon>
        <taxon>Arthropoda</taxon>
        <taxon>Hexapoda</taxon>
        <taxon>Insecta</taxon>
        <taxon>Pterygota</taxon>
        <taxon>Neoptera</taxon>
        <taxon>Endopterygota</taxon>
        <taxon>Diptera</taxon>
        <taxon>Nematocera</taxon>
        <taxon>Culicoidea</taxon>
        <taxon>Culicidae</taxon>
        <taxon>Anophelinae</taxon>
        <taxon>Anopheles</taxon>
    </lineage>
</organism>
<feature type="compositionally biased region" description="Basic residues" evidence="1">
    <location>
        <begin position="232"/>
        <end position="243"/>
    </location>
</feature>
<keyword evidence="2" id="KW-0812">Transmembrane</keyword>
<evidence type="ECO:0000313" key="4">
    <source>
        <dbReference type="Proteomes" id="UP000075903"/>
    </source>
</evidence>
<dbReference type="VEuPathDB" id="VectorBase:AMEM21_010724"/>
<feature type="transmembrane region" description="Helical" evidence="2">
    <location>
        <begin position="136"/>
        <end position="155"/>
    </location>
</feature>
<feature type="compositionally biased region" description="Pro residues" evidence="1">
    <location>
        <begin position="96"/>
        <end position="114"/>
    </location>
</feature>
<evidence type="ECO:0000256" key="2">
    <source>
        <dbReference type="SAM" id="Phobius"/>
    </source>
</evidence>
<evidence type="ECO:0000313" key="3">
    <source>
        <dbReference type="EnsemblMetazoa" id="AMEM012107-PA"/>
    </source>
</evidence>
<name>A0A182VBF5_ANOME</name>
<feature type="region of interest" description="Disordered" evidence="1">
    <location>
        <begin position="232"/>
        <end position="259"/>
    </location>
</feature>
<keyword evidence="2" id="KW-0472">Membrane</keyword>
<dbReference type="Proteomes" id="UP000075903">
    <property type="component" value="Unassembled WGS sequence"/>
</dbReference>
<dbReference type="VEuPathDB" id="VectorBase:AMEM012107"/>
<dbReference type="AlphaFoldDB" id="A0A182VBF5"/>
<proteinExistence type="predicted"/>
<sequence length="314" mass="33605">MADGLLHRFSTIGSVIGSSSSTSVPPMETASITQRIHHEPPALLASGKYPVYGPGTGPELYDDEASEYWHGTEGNGAGGFFPSFLPWGPAPLGAHPVPPPLPPPPPPPQPPPAFPLYRGPYGGPLYKGLRFKGASVAVLTLLAFLFFLSILQNYIRDYSTTSQPTVILLTAGATKENALQNAIYPYRVRPKIGQRGDEPPRFDDEDDADAIEETTDQGDGPFAGGYRARIRKGTGQHRPHHKGSSGSNSKVSPGNTATVPSSAPFGDIFKIFYMGRAIVKSLLGRIGGSITHTLKDQHSLGALPQYEQQKSFSS</sequence>
<keyword evidence="4" id="KW-1185">Reference proteome</keyword>
<keyword evidence="2" id="KW-1133">Transmembrane helix</keyword>
<accession>A0A182VBF5</accession>
<feature type="compositionally biased region" description="Polar residues" evidence="1">
    <location>
        <begin position="244"/>
        <end position="259"/>
    </location>
</feature>
<dbReference type="EnsemblMetazoa" id="AMEM012107-RA">
    <property type="protein sequence ID" value="AMEM012107-PA"/>
    <property type="gene ID" value="AMEM012107"/>
</dbReference>
<protein>
    <submittedName>
        <fullName evidence="3">Uncharacterized protein</fullName>
    </submittedName>
</protein>